<gene>
    <name evidence="1" type="ORF">CSSPJE1EN1_LOCUS7709</name>
</gene>
<sequence length="98" mass="11087">MNLLEMERLCHESNRQCFNGMLECAWMRARLLLGRGDSETEAAKAALLHRLALGEENKQKFEEGTLEDVDSLIKRVKYSLGKLSLSTSEGMQVIRSPC</sequence>
<accession>A0ABP0W7P6</accession>
<name>A0ABP0W7P6_9BRYO</name>
<evidence type="ECO:0000313" key="2">
    <source>
        <dbReference type="Proteomes" id="UP001497444"/>
    </source>
</evidence>
<protein>
    <submittedName>
        <fullName evidence="1">Uncharacterized protein</fullName>
    </submittedName>
</protein>
<dbReference type="EMBL" id="OZ020109">
    <property type="protein sequence ID" value="CAK9262231.1"/>
    <property type="molecule type" value="Genomic_DNA"/>
</dbReference>
<reference evidence="1" key="1">
    <citation type="submission" date="2024-02" db="EMBL/GenBank/DDBJ databases">
        <authorList>
            <consortium name="ELIXIR-Norway"/>
            <consortium name="Elixir Norway"/>
        </authorList>
    </citation>
    <scope>NUCLEOTIDE SEQUENCE</scope>
</reference>
<keyword evidence="2" id="KW-1185">Reference proteome</keyword>
<evidence type="ECO:0000313" key="1">
    <source>
        <dbReference type="EMBL" id="CAK9262231.1"/>
    </source>
</evidence>
<proteinExistence type="predicted"/>
<dbReference type="Proteomes" id="UP001497444">
    <property type="component" value="Chromosome 14"/>
</dbReference>
<organism evidence="1 2">
    <name type="scientific">Sphagnum jensenii</name>
    <dbReference type="NCBI Taxonomy" id="128206"/>
    <lineage>
        <taxon>Eukaryota</taxon>
        <taxon>Viridiplantae</taxon>
        <taxon>Streptophyta</taxon>
        <taxon>Embryophyta</taxon>
        <taxon>Bryophyta</taxon>
        <taxon>Sphagnophytina</taxon>
        <taxon>Sphagnopsida</taxon>
        <taxon>Sphagnales</taxon>
        <taxon>Sphagnaceae</taxon>
        <taxon>Sphagnum</taxon>
    </lineage>
</organism>